<dbReference type="Gene3D" id="3.40.50.1110">
    <property type="entry name" value="SGNH hydrolase"/>
    <property type="match status" value="1"/>
</dbReference>
<keyword evidence="1" id="KW-0732">Signal</keyword>
<dbReference type="SUPFAM" id="SSF52266">
    <property type="entry name" value="SGNH hydrolase"/>
    <property type="match status" value="1"/>
</dbReference>
<accession>A0A6A4REV6</accession>
<dbReference type="PROSITE" id="PS51257">
    <property type="entry name" value="PROKAR_LIPOPROTEIN"/>
    <property type="match status" value="1"/>
</dbReference>
<feature type="chain" id="PRO_5025359056" evidence="1">
    <location>
        <begin position="22"/>
        <end position="231"/>
    </location>
</feature>
<evidence type="ECO:0000313" key="3">
    <source>
        <dbReference type="EMBL" id="KAE9628921.1"/>
    </source>
</evidence>
<dbReference type="AlphaFoldDB" id="A0A6A4REV6"/>
<name>A0A6A4REV6_9RHOB</name>
<dbReference type="CDD" id="cd00229">
    <property type="entry name" value="SGNH_hydrolase"/>
    <property type="match status" value="1"/>
</dbReference>
<evidence type="ECO:0000256" key="1">
    <source>
        <dbReference type="SAM" id="SignalP"/>
    </source>
</evidence>
<evidence type="ECO:0000313" key="4">
    <source>
        <dbReference type="Proteomes" id="UP000441586"/>
    </source>
</evidence>
<keyword evidence="3" id="KW-0378">Hydrolase</keyword>
<feature type="domain" description="SGNH hydrolase-type esterase" evidence="2">
    <location>
        <begin position="31"/>
        <end position="208"/>
    </location>
</feature>
<dbReference type="RefSeq" id="WP_158980102.1">
    <property type="nucleotide sequence ID" value="NZ_WSFO01000008.1"/>
</dbReference>
<dbReference type="Pfam" id="PF13472">
    <property type="entry name" value="Lipase_GDSL_2"/>
    <property type="match status" value="1"/>
</dbReference>
<dbReference type="GO" id="GO:0016788">
    <property type="term" value="F:hydrolase activity, acting on ester bonds"/>
    <property type="evidence" value="ECO:0007669"/>
    <property type="project" value="UniProtKB-ARBA"/>
</dbReference>
<feature type="signal peptide" evidence="1">
    <location>
        <begin position="1"/>
        <end position="21"/>
    </location>
</feature>
<comment type="caution">
    <text evidence="3">The sequence shown here is derived from an EMBL/GenBank/DDBJ whole genome shotgun (WGS) entry which is preliminary data.</text>
</comment>
<reference evidence="3 4" key="1">
    <citation type="submission" date="2019-12" db="EMBL/GenBank/DDBJ databases">
        <authorList>
            <person name="Zhang Y.-J."/>
        </authorList>
    </citation>
    <scope>NUCLEOTIDE SEQUENCE [LARGE SCALE GENOMIC DNA]</scope>
    <source>
        <strain evidence="3 4">H18S-6</strain>
    </source>
</reference>
<proteinExistence type="predicted"/>
<dbReference type="InterPro" id="IPR013830">
    <property type="entry name" value="SGNH_hydro"/>
</dbReference>
<dbReference type="EMBL" id="WSFO01000008">
    <property type="protein sequence ID" value="KAE9628921.1"/>
    <property type="molecule type" value="Genomic_DNA"/>
</dbReference>
<evidence type="ECO:0000259" key="2">
    <source>
        <dbReference type="Pfam" id="PF13472"/>
    </source>
</evidence>
<dbReference type="InterPro" id="IPR036514">
    <property type="entry name" value="SGNH_hydro_sf"/>
</dbReference>
<organism evidence="3 4">
    <name type="scientific">Parasedimentitalea maritima</name>
    <dbReference type="NCBI Taxonomy" id="2578117"/>
    <lineage>
        <taxon>Bacteria</taxon>
        <taxon>Pseudomonadati</taxon>
        <taxon>Pseudomonadota</taxon>
        <taxon>Alphaproteobacteria</taxon>
        <taxon>Rhodobacterales</taxon>
        <taxon>Paracoccaceae</taxon>
        <taxon>Parasedimentitalea</taxon>
    </lineage>
</organism>
<dbReference type="Proteomes" id="UP000441586">
    <property type="component" value="Unassembled WGS sequence"/>
</dbReference>
<protein>
    <submittedName>
        <fullName evidence="3">SGNH/GDSL hydrolase family protein</fullName>
    </submittedName>
</protein>
<gene>
    <name evidence="3" type="ORF">GP644_14245</name>
</gene>
<sequence>MTFVIRLFAVLALLTGCAASAPGDQAPRILAIGDSLMAWNNISAQSIPDSVAKALDEPVMDRSVSAAHIIYKLPVSGSAGLNIHKQYRAGNWDWILVTGGGNDLWLGCGCFACDRRLDRLVSKNGSEGAIPSMLTDLRKTGAQVIYIGYLRSPGVGSPIEHCRDEGNILEQRISRVAELDSGIHFLSLDDLVPHGDRSYHALDMIHPSIKASTAIGNRVADLIRSVEKTTQ</sequence>